<dbReference type="AlphaFoldDB" id="A0A415DTE1"/>
<dbReference type="GO" id="GO:0003677">
    <property type="term" value="F:DNA binding"/>
    <property type="evidence" value="ECO:0007669"/>
    <property type="project" value="InterPro"/>
</dbReference>
<evidence type="ECO:0000313" key="3">
    <source>
        <dbReference type="EMBL" id="RHJ83136.1"/>
    </source>
</evidence>
<dbReference type="OrthoDB" id="7067273at2"/>
<feature type="region of interest" description="Disordered" evidence="1">
    <location>
        <begin position="105"/>
        <end position="163"/>
    </location>
</feature>
<dbReference type="Proteomes" id="UP000284841">
    <property type="component" value="Unassembled WGS sequence"/>
</dbReference>
<feature type="domain" description="Transcriptional coactivator p15 (PC4) C-terminal" evidence="2">
    <location>
        <begin position="22"/>
        <end position="68"/>
    </location>
</feature>
<dbReference type="GO" id="GO:0006355">
    <property type="term" value="P:regulation of DNA-templated transcription"/>
    <property type="evidence" value="ECO:0007669"/>
    <property type="project" value="InterPro"/>
</dbReference>
<name>A0A415DTE1_9FIRM</name>
<protein>
    <recommendedName>
        <fullName evidence="2">Transcriptional coactivator p15 (PC4) C-terminal domain-containing protein</fullName>
    </recommendedName>
</protein>
<dbReference type="InterPro" id="IPR003173">
    <property type="entry name" value="PC4_C"/>
</dbReference>
<evidence type="ECO:0000256" key="1">
    <source>
        <dbReference type="SAM" id="MobiDB-lite"/>
    </source>
</evidence>
<keyword evidence="4" id="KW-1185">Reference proteome</keyword>
<reference evidence="3 4" key="1">
    <citation type="submission" date="2018-08" db="EMBL/GenBank/DDBJ databases">
        <title>A genome reference for cultivated species of the human gut microbiota.</title>
        <authorList>
            <person name="Zou Y."/>
            <person name="Xue W."/>
            <person name="Luo G."/>
        </authorList>
    </citation>
    <scope>NUCLEOTIDE SEQUENCE [LARGE SCALE GENOMIC DNA]</scope>
    <source>
        <strain evidence="3 4">AM07-24</strain>
    </source>
</reference>
<sequence>MPDKNITFEIREYLGVISQHDSGWNKELNIISWNGQSPKYDLRDWDPHHERMSRGITLHPGEMRKLVDLYFASNNRKTVEEGQNQELKKRERQAEFRKAYVEKKQETTIEAVEKDALEGALPPEEESAEDSLDAASRIESEPSAPLTEYQTGKRQETSLAESF</sequence>
<feature type="compositionally biased region" description="Acidic residues" evidence="1">
    <location>
        <begin position="123"/>
        <end position="132"/>
    </location>
</feature>
<evidence type="ECO:0000259" key="2">
    <source>
        <dbReference type="Pfam" id="PF02229"/>
    </source>
</evidence>
<dbReference type="RefSeq" id="WP_118336721.1">
    <property type="nucleotide sequence ID" value="NZ_AP025567.1"/>
</dbReference>
<accession>A0A415DTE1</accession>
<dbReference type="Pfam" id="PF02229">
    <property type="entry name" value="PC4"/>
    <property type="match status" value="1"/>
</dbReference>
<evidence type="ECO:0000313" key="4">
    <source>
        <dbReference type="Proteomes" id="UP000284841"/>
    </source>
</evidence>
<feature type="compositionally biased region" description="Basic and acidic residues" evidence="1">
    <location>
        <begin position="105"/>
        <end position="117"/>
    </location>
</feature>
<proteinExistence type="predicted"/>
<dbReference type="EMBL" id="QRMS01000010">
    <property type="protein sequence ID" value="RHJ83136.1"/>
    <property type="molecule type" value="Genomic_DNA"/>
</dbReference>
<gene>
    <name evidence="3" type="ORF">DW099_19255</name>
</gene>
<dbReference type="Gene3D" id="2.30.31.70">
    <property type="match status" value="1"/>
</dbReference>
<comment type="caution">
    <text evidence="3">The sequence shown here is derived from an EMBL/GenBank/DDBJ whole genome shotgun (WGS) entry which is preliminary data.</text>
</comment>
<organism evidence="3 4">
    <name type="scientific">Emergencia timonensis</name>
    <dbReference type="NCBI Taxonomy" id="1776384"/>
    <lineage>
        <taxon>Bacteria</taxon>
        <taxon>Bacillati</taxon>
        <taxon>Bacillota</taxon>
        <taxon>Clostridia</taxon>
        <taxon>Peptostreptococcales</taxon>
        <taxon>Anaerovoracaceae</taxon>
        <taxon>Emergencia</taxon>
    </lineage>
</organism>
<dbReference type="STRING" id="1776384.GCA_900086585_00290"/>